<evidence type="ECO:0000256" key="1">
    <source>
        <dbReference type="SAM" id="MobiDB-lite"/>
    </source>
</evidence>
<sequence>MIRGIAWKEIEADTSKISQDLREIQKTVQDYGHRLSNIPMKVDSLCHKMDEILKILPDLHKNLADLKTEVADLKSSKRENPETSISRQEGSGMPLGQYLFYTRRGKRRRSRSQKLGMNRSRKSLTP</sequence>
<name>A0AAW2IY30_9LAMI</name>
<evidence type="ECO:0000313" key="2">
    <source>
        <dbReference type="EMBL" id="KAL0287176.1"/>
    </source>
</evidence>
<accession>A0AAW2IY30</accession>
<feature type="compositionally biased region" description="Basic residues" evidence="1">
    <location>
        <begin position="103"/>
        <end position="112"/>
    </location>
</feature>
<gene>
    <name evidence="2" type="ORF">Sangu_2704600</name>
</gene>
<organism evidence="2">
    <name type="scientific">Sesamum angustifolium</name>
    <dbReference type="NCBI Taxonomy" id="2727405"/>
    <lineage>
        <taxon>Eukaryota</taxon>
        <taxon>Viridiplantae</taxon>
        <taxon>Streptophyta</taxon>
        <taxon>Embryophyta</taxon>
        <taxon>Tracheophyta</taxon>
        <taxon>Spermatophyta</taxon>
        <taxon>Magnoliopsida</taxon>
        <taxon>eudicotyledons</taxon>
        <taxon>Gunneridae</taxon>
        <taxon>Pentapetalae</taxon>
        <taxon>asterids</taxon>
        <taxon>lamiids</taxon>
        <taxon>Lamiales</taxon>
        <taxon>Pedaliaceae</taxon>
        <taxon>Sesamum</taxon>
    </lineage>
</organism>
<reference evidence="2" key="1">
    <citation type="submission" date="2020-06" db="EMBL/GenBank/DDBJ databases">
        <authorList>
            <person name="Li T."/>
            <person name="Hu X."/>
            <person name="Zhang T."/>
            <person name="Song X."/>
            <person name="Zhang H."/>
            <person name="Dai N."/>
            <person name="Sheng W."/>
            <person name="Hou X."/>
            <person name="Wei L."/>
        </authorList>
    </citation>
    <scope>NUCLEOTIDE SEQUENCE</scope>
    <source>
        <strain evidence="2">G01</strain>
        <tissue evidence="2">Leaf</tissue>
    </source>
</reference>
<comment type="caution">
    <text evidence="2">The sequence shown here is derived from an EMBL/GenBank/DDBJ whole genome shotgun (WGS) entry which is preliminary data.</text>
</comment>
<reference evidence="2" key="2">
    <citation type="journal article" date="2024" name="Plant">
        <title>Genomic evolution and insights into agronomic trait innovations of Sesamum species.</title>
        <authorList>
            <person name="Miao H."/>
            <person name="Wang L."/>
            <person name="Qu L."/>
            <person name="Liu H."/>
            <person name="Sun Y."/>
            <person name="Le M."/>
            <person name="Wang Q."/>
            <person name="Wei S."/>
            <person name="Zheng Y."/>
            <person name="Lin W."/>
            <person name="Duan Y."/>
            <person name="Cao H."/>
            <person name="Xiong S."/>
            <person name="Wang X."/>
            <person name="Wei L."/>
            <person name="Li C."/>
            <person name="Ma Q."/>
            <person name="Ju M."/>
            <person name="Zhao R."/>
            <person name="Li G."/>
            <person name="Mu C."/>
            <person name="Tian Q."/>
            <person name="Mei H."/>
            <person name="Zhang T."/>
            <person name="Gao T."/>
            <person name="Zhang H."/>
        </authorList>
    </citation>
    <scope>NUCLEOTIDE SEQUENCE</scope>
    <source>
        <strain evidence="2">G01</strain>
    </source>
</reference>
<dbReference type="AlphaFoldDB" id="A0AAW2IY30"/>
<proteinExistence type="predicted"/>
<protein>
    <submittedName>
        <fullName evidence="2">Uncharacterized protein</fullName>
    </submittedName>
</protein>
<dbReference type="EMBL" id="JACGWK010001500">
    <property type="protein sequence ID" value="KAL0287176.1"/>
    <property type="molecule type" value="Genomic_DNA"/>
</dbReference>
<feature type="region of interest" description="Disordered" evidence="1">
    <location>
        <begin position="73"/>
        <end position="126"/>
    </location>
</feature>